<sequence length="65" mass="7310">MLPACYGSKSSVHEHFQRWNKAGIMAEIFRILLAEYGEKVGVDAQWQAMDGTLLQAPTRSQKISD</sequence>
<name>A0A1K1LHU6_9BACT</name>
<reference evidence="2" key="1">
    <citation type="submission" date="2016-10" db="EMBL/GenBank/DDBJ databases">
        <authorList>
            <person name="Wegmann U."/>
        </authorList>
    </citation>
    <scope>NUCLEOTIDE SEQUENCE [LARGE SCALE GENOMIC DNA]</scope>
</reference>
<dbReference type="EMBL" id="LT630450">
    <property type="protein sequence ID" value="SFV74279.1"/>
    <property type="molecule type" value="Genomic_DNA"/>
</dbReference>
<evidence type="ECO:0008006" key="3">
    <source>
        <dbReference type="Google" id="ProtNLM"/>
    </source>
</evidence>
<evidence type="ECO:0000313" key="1">
    <source>
        <dbReference type="EMBL" id="SFV74279.1"/>
    </source>
</evidence>
<dbReference type="AlphaFoldDB" id="A0A1K1LHU6"/>
<accession>A0A1K1LHU6</accession>
<proteinExistence type="predicted"/>
<dbReference type="KEGG" id="dpg:DESPIGER_2461"/>
<gene>
    <name evidence="1" type="ORF">DESPIGER_2461</name>
</gene>
<evidence type="ECO:0000313" key="2">
    <source>
        <dbReference type="Proteomes" id="UP000186323"/>
    </source>
</evidence>
<dbReference type="Proteomes" id="UP000186323">
    <property type="component" value="Chromosome I"/>
</dbReference>
<protein>
    <recommendedName>
        <fullName evidence="3">Mobile element protein</fullName>
    </recommendedName>
</protein>
<keyword evidence="2" id="KW-1185">Reference proteome</keyword>
<organism evidence="1 2">
    <name type="scientific">Desulfovibrio piger</name>
    <dbReference type="NCBI Taxonomy" id="901"/>
    <lineage>
        <taxon>Bacteria</taxon>
        <taxon>Pseudomonadati</taxon>
        <taxon>Thermodesulfobacteriota</taxon>
        <taxon>Desulfovibrionia</taxon>
        <taxon>Desulfovibrionales</taxon>
        <taxon>Desulfovibrionaceae</taxon>
        <taxon>Desulfovibrio</taxon>
    </lineage>
</organism>